<protein>
    <recommendedName>
        <fullName evidence="3">SGNH/GDSL hydrolase family protein</fullName>
    </recommendedName>
</protein>
<dbReference type="Proteomes" id="UP000683493">
    <property type="component" value="Chromosome"/>
</dbReference>
<evidence type="ECO:0000313" key="1">
    <source>
        <dbReference type="EMBL" id="QWV99232.1"/>
    </source>
</evidence>
<organism evidence="1 2">
    <name type="scientific">Geomonas diazotrophica</name>
    <dbReference type="NCBI Taxonomy" id="2843197"/>
    <lineage>
        <taxon>Bacteria</taxon>
        <taxon>Pseudomonadati</taxon>
        <taxon>Thermodesulfobacteriota</taxon>
        <taxon>Desulfuromonadia</taxon>
        <taxon>Geobacterales</taxon>
        <taxon>Geobacteraceae</taxon>
        <taxon>Geomonas</taxon>
    </lineage>
</organism>
<dbReference type="EMBL" id="CP076724">
    <property type="protein sequence ID" value="QWV99232.1"/>
    <property type="molecule type" value="Genomic_DNA"/>
</dbReference>
<reference evidence="1 2" key="1">
    <citation type="submission" date="2021-06" db="EMBL/GenBank/DDBJ databases">
        <title>Gemonas diversity in paddy soil.</title>
        <authorList>
            <person name="Liu G."/>
        </authorList>
    </citation>
    <scope>NUCLEOTIDE SEQUENCE [LARGE SCALE GENOMIC DNA]</scope>
    <source>
        <strain evidence="1 2">RG29</strain>
    </source>
</reference>
<keyword evidence="2" id="KW-1185">Reference proteome</keyword>
<proteinExistence type="predicted"/>
<gene>
    <name evidence="1" type="ORF">KP005_08120</name>
</gene>
<evidence type="ECO:0008006" key="3">
    <source>
        <dbReference type="Google" id="ProtNLM"/>
    </source>
</evidence>
<name>A0ABX8JPA6_9BACT</name>
<sequence>MKLLFQKTALVLALALLFQVGTASLGYPPPVRLAMEYGRCRDKVVFLGDSTVDSASRDDADTRSTAAFLEDALSEQVVDLSHPAYHLGVFRSFVGYFGSGWGPRALIIPINVRSFSPEWDLRPEYQFGDVSLMLELGRLFSPLYRPITAYREYFSPASQCPPWTEARVFDGRLPAGRVLDYENIQGTRLSREDLRRKVLYLYRCELRPEHQKLQALRELCTLARESRLPVLFYVTPVDHGSIESIYGGSTAIIDRNVALVIGVVTGNGLPVLDLSHALPPDSFNWKVNGYPNEHLKEQGRKYVAAALSGELRRLTGRR</sequence>
<evidence type="ECO:0000313" key="2">
    <source>
        <dbReference type="Proteomes" id="UP000683493"/>
    </source>
</evidence>
<accession>A0ABX8JPA6</accession>